<dbReference type="SUPFAM" id="SSF52058">
    <property type="entry name" value="L domain-like"/>
    <property type="match status" value="1"/>
</dbReference>
<dbReference type="KEGG" id="tre:TRIREDRAFT_108356"/>
<dbReference type="VEuPathDB" id="FungiDB:TRIREDRAFT_108356"/>
<dbReference type="HOGENOM" id="CLU_021422_1_0_1"/>
<dbReference type="eggNOG" id="ENOG502S6PB">
    <property type="taxonomic scope" value="Eukaryota"/>
</dbReference>
<evidence type="ECO:0000256" key="2">
    <source>
        <dbReference type="SAM" id="SignalP"/>
    </source>
</evidence>
<gene>
    <name evidence="3" type="ORF">TRIREDRAFT_108356</name>
</gene>
<dbReference type="Proteomes" id="UP000008984">
    <property type="component" value="Unassembled WGS sequence"/>
</dbReference>
<sequence>MLLELLLLALLLLLGSLLPLPCFAQQEKQKHNSQRSWSVHVRHRFASTLLRQTPAVHLTPTLRIAKTRTMHDVLPSYSEAISRPDWLQLAAPYIAITDYPALCRVSSRCWHIFAPLLWRDPCAWSKRLGRSTDDDTGAFWGRFLLRDARLLSPRTRGLIRVVDVRQAIAVNEYNSWAENAADHFCRCLALLPNVESLLVDDYCRVNARCLDHSDPSRPYRRLLMLSLKNTSHGISPSLTESRHLRALVYLDISGPAPVSFASLDANWLPELRILKMRGKQLSDYRWEAWAQRFRWRLWSLDISDNELTDESVHKLAGLIDVNTHLRTTDRFASEGMLERWHQCGARDQYILRESSESLIFSPGSRYLIDAPPINSLDGADDPDASCTRVRANGSAPVRPDTLNGVLGLLSRPGVSGATDHLPGHKGVTHLHISGNRLTADGVQQLLICSEGHLELFDCERMQFFPPKRRTTKEYPPRLKAPRLHVSSVVRMSGLPGFGHLFRPVYSSNLRVLRIHHSLVTNIPSLTMDGLRSIECAYLAEKCVFPRLEEAYTLPFLPDMNPRLQSLTLTCVPRYSFGPLICRLAFFFRSLSLQAEALSTLAQNAQAEGGRPPRLVSGLRHVVLELEPEMADESLDIDIENLMASGETPFSFFDSPLTEASNTNPKQPRAIDLWRETSGPSEAPPVKLVRHDAPEGHNPMSPDQTSRSDPERQVWVLYANVNTDMSGVTHTSHSVVWAGNGWSTNPVIRKYNHLVVNYRLQEGIGPATMHQTRAGAPAGCILFHTTWLFAAMPQVLKLPTDVDSLKRLDVAAELRQRWCRTQEDYQRAKQRYPNRQYFTWDGKFEIVDPEPVANDWILWKAHSDYEPPYEFTKD</sequence>
<dbReference type="EMBL" id="GL985066">
    <property type="protein sequence ID" value="EGR48149.1"/>
    <property type="molecule type" value="Genomic_DNA"/>
</dbReference>
<dbReference type="InterPro" id="IPR032675">
    <property type="entry name" value="LRR_dom_sf"/>
</dbReference>
<evidence type="ECO:0000313" key="3">
    <source>
        <dbReference type="EMBL" id="EGR48149.1"/>
    </source>
</evidence>
<dbReference type="AlphaFoldDB" id="G0RLK0"/>
<accession>G0RLK0</accession>
<dbReference type="GeneID" id="18481651"/>
<feature type="region of interest" description="Disordered" evidence="1">
    <location>
        <begin position="690"/>
        <end position="709"/>
    </location>
</feature>
<proteinExistence type="predicted"/>
<organism evidence="4">
    <name type="scientific">Hypocrea jecorina (strain QM6a)</name>
    <name type="common">Trichoderma reesei</name>
    <dbReference type="NCBI Taxonomy" id="431241"/>
    <lineage>
        <taxon>Eukaryota</taxon>
        <taxon>Fungi</taxon>
        <taxon>Dikarya</taxon>
        <taxon>Ascomycota</taxon>
        <taxon>Pezizomycotina</taxon>
        <taxon>Sordariomycetes</taxon>
        <taxon>Hypocreomycetidae</taxon>
        <taxon>Hypocreales</taxon>
        <taxon>Hypocreaceae</taxon>
        <taxon>Trichoderma</taxon>
    </lineage>
</organism>
<protein>
    <submittedName>
        <fullName evidence="3">Predicted protein</fullName>
    </submittedName>
</protein>
<reference evidence="3 4" key="1">
    <citation type="journal article" date="2008" name="Nat. Biotechnol.">
        <title>Genome sequencing and analysis of the biomass-degrading fungus Trichoderma reesei (syn. Hypocrea jecorina).</title>
        <authorList>
            <person name="Martinez D."/>
            <person name="Berka R.M."/>
            <person name="Henrissat B."/>
            <person name="Saloheimo M."/>
            <person name="Arvas M."/>
            <person name="Baker S.E."/>
            <person name="Chapman J."/>
            <person name="Chertkov O."/>
            <person name="Coutinho P.M."/>
            <person name="Cullen D."/>
            <person name="Danchin E.G."/>
            <person name="Grigoriev I.V."/>
            <person name="Harris P."/>
            <person name="Jackson M."/>
            <person name="Kubicek C.P."/>
            <person name="Han C.S."/>
            <person name="Ho I."/>
            <person name="Larrondo L.F."/>
            <person name="de Leon A.L."/>
            <person name="Magnuson J.K."/>
            <person name="Merino S."/>
            <person name="Misra M."/>
            <person name="Nelson B."/>
            <person name="Putnam N."/>
            <person name="Robbertse B."/>
            <person name="Salamov A.A."/>
            <person name="Schmoll M."/>
            <person name="Terry A."/>
            <person name="Thayer N."/>
            <person name="Westerholm-Parvinen A."/>
            <person name="Schoch C.L."/>
            <person name="Yao J."/>
            <person name="Barabote R."/>
            <person name="Nelson M.A."/>
            <person name="Detter C."/>
            <person name="Bruce D."/>
            <person name="Kuske C.R."/>
            <person name="Xie G."/>
            <person name="Richardson P."/>
            <person name="Rokhsar D.S."/>
            <person name="Lucas S.M."/>
            <person name="Rubin E.M."/>
            <person name="Dunn-Coleman N."/>
            <person name="Ward M."/>
            <person name="Brettin T.S."/>
        </authorList>
    </citation>
    <scope>NUCLEOTIDE SEQUENCE [LARGE SCALE GENOMIC DNA]</scope>
    <source>
        <strain evidence="3 4">QM6a</strain>
    </source>
</reference>
<dbReference type="RefSeq" id="XP_006966186.1">
    <property type="nucleotide sequence ID" value="XM_006966124.1"/>
</dbReference>
<evidence type="ECO:0000256" key="1">
    <source>
        <dbReference type="SAM" id="MobiDB-lite"/>
    </source>
</evidence>
<keyword evidence="4" id="KW-1185">Reference proteome</keyword>
<dbReference type="OrthoDB" id="5213490at2759"/>
<feature type="chain" id="PRO_5003408345" evidence="2">
    <location>
        <begin position="25"/>
        <end position="873"/>
    </location>
</feature>
<name>G0RLK0_HYPJQ</name>
<keyword evidence="2" id="KW-0732">Signal</keyword>
<feature type="signal peptide" evidence="2">
    <location>
        <begin position="1"/>
        <end position="24"/>
    </location>
</feature>
<evidence type="ECO:0000313" key="4">
    <source>
        <dbReference type="Proteomes" id="UP000008984"/>
    </source>
</evidence>
<dbReference type="Gene3D" id="3.80.10.10">
    <property type="entry name" value="Ribonuclease Inhibitor"/>
    <property type="match status" value="1"/>
</dbReference>